<accession>A0A835UK62</accession>
<dbReference type="EMBL" id="JADCNL010000009">
    <property type="protein sequence ID" value="KAG0466164.1"/>
    <property type="molecule type" value="Genomic_DNA"/>
</dbReference>
<dbReference type="PROSITE" id="PS50891">
    <property type="entry name" value="LOB"/>
    <property type="match status" value="1"/>
</dbReference>
<dbReference type="PANTHER" id="PTHR31301:SF58">
    <property type="entry name" value="LOB DOMAIN-CONTAINING PROTEIN 3"/>
    <property type="match status" value="1"/>
</dbReference>
<proteinExistence type="inferred from homology"/>
<evidence type="ECO:0000259" key="2">
    <source>
        <dbReference type="PROSITE" id="PS50891"/>
    </source>
</evidence>
<dbReference type="Proteomes" id="UP000636800">
    <property type="component" value="Unassembled WGS sequence"/>
</dbReference>
<comment type="caution">
    <text evidence="3">The sequence shown here is derived from an EMBL/GenBank/DDBJ whole genome shotgun (WGS) entry which is preliminary data.</text>
</comment>
<keyword evidence="4" id="KW-1185">Reference proteome</keyword>
<gene>
    <name evidence="3" type="ORF">HPP92_017744</name>
</gene>
<comment type="similarity">
    <text evidence="1">Belongs to the LOB domain-containing protein family.</text>
</comment>
<dbReference type="Pfam" id="PF03195">
    <property type="entry name" value="LOB"/>
    <property type="match status" value="1"/>
</dbReference>
<dbReference type="AlphaFoldDB" id="A0A835UK62"/>
<reference evidence="3 4" key="1">
    <citation type="journal article" date="2020" name="Nat. Food">
        <title>A phased Vanilla planifolia genome enables genetic improvement of flavour and production.</title>
        <authorList>
            <person name="Hasing T."/>
            <person name="Tang H."/>
            <person name="Brym M."/>
            <person name="Khazi F."/>
            <person name="Huang T."/>
            <person name="Chambers A.H."/>
        </authorList>
    </citation>
    <scope>NUCLEOTIDE SEQUENCE [LARGE SCALE GENOMIC DNA]</scope>
    <source>
        <tissue evidence="3">Leaf</tissue>
    </source>
</reference>
<organism evidence="3 4">
    <name type="scientific">Vanilla planifolia</name>
    <name type="common">Vanilla</name>
    <dbReference type="NCBI Taxonomy" id="51239"/>
    <lineage>
        <taxon>Eukaryota</taxon>
        <taxon>Viridiplantae</taxon>
        <taxon>Streptophyta</taxon>
        <taxon>Embryophyta</taxon>
        <taxon>Tracheophyta</taxon>
        <taxon>Spermatophyta</taxon>
        <taxon>Magnoliopsida</taxon>
        <taxon>Liliopsida</taxon>
        <taxon>Asparagales</taxon>
        <taxon>Orchidaceae</taxon>
        <taxon>Vanilloideae</taxon>
        <taxon>Vanilleae</taxon>
        <taxon>Vanilla</taxon>
    </lineage>
</organism>
<sequence length="238" mass="25721">MLIPFPLISCNLLLSPFHSCSQHTTLPFRLARGETDPFEMAREAMESVQSCRKQNGGGGGGAASSPCAACKLLRRRCVNGCIFSPYFPADDPLKFAAVHKVFGASNVSKLLQEVSVGQRSDAVSSLVYEASARVRDPVYGCVAAISTLHRQVELLHAQLALAQAEIVHLHLQHAAYLAVEPLGSDAAGYAMETETRDSNNESFFELDHAGVDVPLPLRSCRRSNFPLFASAGLNNEFS</sequence>
<evidence type="ECO:0000313" key="4">
    <source>
        <dbReference type="Proteomes" id="UP000636800"/>
    </source>
</evidence>
<evidence type="ECO:0000313" key="3">
    <source>
        <dbReference type="EMBL" id="KAG0466164.1"/>
    </source>
</evidence>
<dbReference type="InterPro" id="IPR004883">
    <property type="entry name" value="LOB"/>
</dbReference>
<evidence type="ECO:0000256" key="1">
    <source>
        <dbReference type="ARBA" id="ARBA00005474"/>
    </source>
</evidence>
<protein>
    <recommendedName>
        <fullName evidence="2">LOB domain-containing protein</fullName>
    </recommendedName>
</protein>
<feature type="domain" description="LOB" evidence="2">
    <location>
        <begin position="65"/>
        <end position="166"/>
    </location>
</feature>
<name>A0A835UK62_VANPL</name>
<dbReference type="PANTHER" id="PTHR31301">
    <property type="entry name" value="LOB DOMAIN-CONTAINING PROTEIN 4-RELATED"/>
    <property type="match status" value="1"/>
</dbReference>